<reference evidence="3" key="1">
    <citation type="submission" date="2023-08" db="EMBL/GenBank/DDBJ databases">
        <title>Black Yeasts Isolated from many extreme environments.</title>
        <authorList>
            <person name="Coleine C."/>
            <person name="Stajich J.E."/>
            <person name="Selbmann L."/>
        </authorList>
    </citation>
    <scope>NUCLEOTIDE SEQUENCE</scope>
    <source>
        <strain evidence="3">CCFEE 5401</strain>
    </source>
</reference>
<comment type="caution">
    <text evidence="3">The sequence shown here is derived from an EMBL/GenBank/DDBJ whole genome shotgun (WGS) entry which is preliminary data.</text>
</comment>
<dbReference type="AlphaFoldDB" id="A0AAN7THI4"/>
<evidence type="ECO:0000313" key="3">
    <source>
        <dbReference type="EMBL" id="KAK5112030.1"/>
    </source>
</evidence>
<keyword evidence="2" id="KW-0472">Membrane</keyword>
<proteinExistence type="predicted"/>
<evidence type="ECO:0000256" key="2">
    <source>
        <dbReference type="SAM" id="Phobius"/>
    </source>
</evidence>
<protein>
    <submittedName>
        <fullName evidence="3">Uncharacterized protein</fullName>
    </submittedName>
</protein>
<dbReference type="Proteomes" id="UP001310890">
    <property type="component" value="Unassembled WGS sequence"/>
</dbReference>
<organism evidence="3 4">
    <name type="scientific">Meristemomyces frigidus</name>
    <dbReference type="NCBI Taxonomy" id="1508187"/>
    <lineage>
        <taxon>Eukaryota</taxon>
        <taxon>Fungi</taxon>
        <taxon>Dikarya</taxon>
        <taxon>Ascomycota</taxon>
        <taxon>Pezizomycotina</taxon>
        <taxon>Dothideomycetes</taxon>
        <taxon>Dothideomycetidae</taxon>
        <taxon>Mycosphaerellales</taxon>
        <taxon>Teratosphaeriaceae</taxon>
        <taxon>Meristemomyces</taxon>
    </lineage>
</organism>
<keyword evidence="2" id="KW-1133">Transmembrane helix</keyword>
<gene>
    <name evidence="3" type="ORF">LTR62_004564</name>
</gene>
<dbReference type="EMBL" id="JAVRRL010000034">
    <property type="protein sequence ID" value="KAK5112030.1"/>
    <property type="molecule type" value="Genomic_DNA"/>
</dbReference>
<feature type="transmembrane region" description="Helical" evidence="2">
    <location>
        <begin position="75"/>
        <end position="94"/>
    </location>
</feature>
<accession>A0AAN7THI4</accession>
<name>A0AAN7THI4_9PEZI</name>
<feature type="region of interest" description="Disordered" evidence="1">
    <location>
        <begin position="119"/>
        <end position="140"/>
    </location>
</feature>
<sequence length="140" mass="16212">MATFLTALFRRTPAISERALAFPFTAETNPYRAQRSWPPDFSQLSSKHQFRLERRYRRRTKLKWARPNWKKGVTLVQWASILFVAGYGVLYLDFIDKGTGLPRTTVMDELRAWLKEQMSTEGTGRRKEAARAKSNAAQKG</sequence>
<keyword evidence="2" id="KW-0812">Transmembrane</keyword>
<evidence type="ECO:0000256" key="1">
    <source>
        <dbReference type="SAM" id="MobiDB-lite"/>
    </source>
</evidence>
<evidence type="ECO:0000313" key="4">
    <source>
        <dbReference type="Proteomes" id="UP001310890"/>
    </source>
</evidence>